<evidence type="ECO:0000256" key="2">
    <source>
        <dbReference type="ARBA" id="ARBA00022771"/>
    </source>
</evidence>
<dbReference type="PROSITE" id="PS50966">
    <property type="entry name" value="ZF_SWIM"/>
    <property type="match status" value="1"/>
</dbReference>
<proteinExistence type="predicted"/>
<dbReference type="InterPro" id="IPR007527">
    <property type="entry name" value="Znf_SWIM"/>
</dbReference>
<dbReference type="InterPro" id="IPR006564">
    <property type="entry name" value="Znf_PMZ"/>
</dbReference>
<dbReference type="SMART" id="SM00575">
    <property type="entry name" value="ZnF_PMZ"/>
    <property type="match status" value="1"/>
</dbReference>
<keyword evidence="6" id="KW-1185">Reference proteome</keyword>
<feature type="domain" description="SWIM-type" evidence="5">
    <location>
        <begin position="253"/>
        <end position="295"/>
    </location>
</feature>
<dbReference type="GeneID" id="130469587"/>
<evidence type="ECO:0000256" key="3">
    <source>
        <dbReference type="ARBA" id="ARBA00022833"/>
    </source>
</evidence>
<dbReference type="Pfam" id="PF04434">
    <property type="entry name" value="SWIM"/>
    <property type="match status" value="1"/>
</dbReference>
<reference evidence="6" key="1">
    <citation type="journal article" date="2021" name="Nat. Commun.">
        <title>Genomic analyses provide insights into spinach domestication and the genetic basis of agronomic traits.</title>
        <authorList>
            <person name="Cai X."/>
            <person name="Sun X."/>
            <person name="Xu C."/>
            <person name="Sun H."/>
            <person name="Wang X."/>
            <person name="Ge C."/>
            <person name="Zhang Z."/>
            <person name="Wang Q."/>
            <person name="Fei Z."/>
            <person name="Jiao C."/>
            <person name="Wang Q."/>
        </authorList>
    </citation>
    <scope>NUCLEOTIDE SEQUENCE [LARGE SCALE GENOMIC DNA]</scope>
    <source>
        <strain evidence="6">cv. Varoflay</strain>
    </source>
</reference>
<dbReference type="PANTHER" id="PTHR31973">
    <property type="entry name" value="POLYPROTEIN, PUTATIVE-RELATED"/>
    <property type="match status" value="1"/>
</dbReference>
<keyword evidence="3" id="KW-0862">Zinc</keyword>
<evidence type="ECO:0000313" key="6">
    <source>
        <dbReference type="Proteomes" id="UP000813463"/>
    </source>
</evidence>
<dbReference type="Proteomes" id="UP000813463">
    <property type="component" value="Chromosome 3"/>
</dbReference>
<evidence type="ECO:0000256" key="1">
    <source>
        <dbReference type="ARBA" id="ARBA00022723"/>
    </source>
</evidence>
<keyword evidence="1" id="KW-0479">Metal-binding</keyword>
<organism evidence="6 7">
    <name type="scientific">Spinacia oleracea</name>
    <name type="common">Spinach</name>
    <dbReference type="NCBI Taxonomy" id="3562"/>
    <lineage>
        <taxon>Eukaryota</taxon>
        <taxon>Viridiplantae</taxon>
        <taxon>Streptophyta</taxon>
        <taxon>Embryophyta</taxon>
        <taxon>Tracheophyta</taxon>
        <taxon>Spermatophyta</taxon>
        <taxon>Magnoliopsida</taxon>
        <taxon>eudicotyledons</taxon>
        <taxon>Gunneridae</taxon>
        <taxon>Pentapetalae</taxon>
        <taxon>Caryophyllales</taxon>
        <taxon>Chenopodiaceae</taxon>
        <taxon>Chenopodioideae</taxon>
        <taxon>Anserineae</taxon>
        <taxon>Spinacia</taxon>
    </lineage>
</organism>
<name>A0ABM3RH45_SPIOL</name>
<dbReference type="PANTHER" id="PTHR31973:SF197">
    <property type="entry name" value="SWIM-TYPE DOMAIN-CONTAINING PROTEIN"/>
    <property type="match status" value="1"/>
</dbReference>
<dbReference type="RefSeq" id="XP_056694936.1">
    <property type="nucleotide sequence ID" value="XM_056838958.1"/>
</dbReference>
<evidence type="ECO:0000256" key="4">
    <source>
        <dbReference type="PROSITE-ProRule" id="PRU00325"/>
    </source>
</evidence>
<sequence>MVRSLGRQQIYGGFDESYALLSSYAEIIKSTNPGSYALVTWTADSGGCRPIIGIDDAHLSGYYKGILLIAVDIDGNNEIFPFAYNIVSKETFWFIGSIPYSLKYNCVLQGVEAALCEVFPRAVRRVCAQHLYVNCRQAGYSGTTFYDLFWVVADAYNPYVYNKAMENILKIMPEAVEYLDKVPEQWSRHNFDVEVTCDHNTTNFVESFNACTKPFRDLPVLTLLEEIRSWCMKKIGTRFDKAVDIGPDQLTLYAIKMLEERSDDSRLTTGVCGCGKWKGCGIPCKHALRLIYHQRLKPDEFVSPYFKGAAYKLTYS</sequence>
<gene>
    <name evidence="7" type="primary">LOC130469587</name>
</gene>
<reference evidence="7" key="2">
    <citation type="submission" date="2025-08" db="UniProtKB">
        <authorList>
            <consortium name="RefSeq"/>
        </authorList>
    </citation>
    <scope>IDENTIFICATION</scope>
    <source>
        <tissue evidence="7">Leaf</tissue>
    </source>
</reference>
<keyword evidence="2 4" id="KW-0863">Zinc-finger</keyword>
<accession>A0ABM3RH45</accession>
<evidence type="ECO:0000313" key="7">
    <source>
        <dbReference type="RefSeq" id="XP_056694936.1"/>
    </source>
</evidence>
<evidence type="ECO:0000259" key="5">
    <source>
        <dbReference type="PROSITE" id="PS50966"/>
    </source>
</evidence>
<protein>
    <recommendedName>
        <fullName evidence="5">SWIM-type domain-containing protein</fullName>
    </recommendedName>
</protein>